<gene>
    <name evidence="1" type="ORF">PoB_003341400</name>
</gene>
<comment type="caution">
    <text evidence="1">The sequence shown here is derived from an EMBL/GenBank/DDBJ whole genome shotgun (WGS) entry which is preliminary data.</text>
</comment>
<proteinExistence type="predicted"/>
<evidence type="ECO:0000313" key="1">
    <source>
        <dbReference type="EMBL" id="GFO06909.1"/>
    </source>
</evidence>
<dbReference type="Proteomes" id="UP000735302">
    <property type="component" value="Unassembled WGS sequence"/>
</dbReference>
<accession>A0AAV4AKJ0</accession>
<evidence type="ECO:0000313" key="2">
    <source>
        <dbReference type="Proteomes" id="UP000735302"/>
    </source>
</evidence>
<dbReference type="AlphaFoldDB" id="A0AAV4AKJ0"/>
<organism evidence="1 2">
    <name type="scientific">Plakobranchus ocellatus</name>
    <dbReference type="NCBI Taxonomy" id="259542"/>
    <lineage>
        <taxon>Eukaryota</taxon>
        <taxon>Metazoa</taxon>
        <taxon>Spiralia</taxon>
        <taxon>Lophotrochozoa</taxon>
        <taxon>Mollusca</taxon>
        <taxon>Gastropoda</taxon>
        <taxon>Heterobranchia</taxon>
        <taxon>Euthyneura</taxon>
        <taxon>Panpulmonata</taxon>
        <taxon>Sacoglossa</taxon>
        <taxon>Placobranchoidea</taxon>
        <taxon>Plakobranchidae</taxon>
        <taxon>Plakobranchus</taxon>
    </lineage>
</organism>
<dbReference type="EMBL" id="BLXT01003828">
    <property type="protein sequence ID" value="GFO06909.1"/>
    <property type="molecule type" value="Genomic_DNA"/>
</dbReference>
<protein>
    <submittedName>
        <fullName evidence="1">Uncharacterized protein</fullName>
    </submittedName>
</protein>
<name>A0AAV4AKJ0_9GAST</name>
<keyword evidence="2" id="KW-1185">Reference proteome</keyword>
<reference evidence="1 2" key="1">
    <citation type="journal article" date="2021" name="Elife">
        <title>Chloroplast acquisition without the gene transfer in kleptoplastic sea slugs, Plakobranchus ocellatus.</title>
        <authorList>
            <person name="Maeda T."/>
            <person name="Takahashi S."/>
            <person name="Yoshida T."/>
            <person name="Shimamura S."/>
            <person name="Takaki Y."/>
            <person name="Nagai Y."/>
            <person name="Toyoda A."/>
            <person name="Suzuki Y."/>
            <person name="Arimoto A."/>
            <person name="Ishii H."/>
            <person name="Satoh N."/>
            <person name="Nishiyama T."/>
            <person name="Hasebe M."/>
            <person name="Maruyama T."/>
            <person name="Minagawa J."/>
            <person name="Obokata J."/>
            <person name="Shigenobu S."/>
        </authorList>
    </citation>
    <scope>NUCLEOTIDE SEQUENCE [LARGE SCALE GENOMIC DNA]</scope>
</reference>
<sequence length="120" mass="13913">MTDLDLETRPCRQFHVNRTLAALIERGIEKPEHIDADQIKTFTPIYPETWIWTVVDTGKRLCPPCDPGFIPGMENQTPHSTTRRQQRQISARALIIKRRNGYPIHLRVLSQISLPRALFI</sequence>